<protein>
    <recommendedName>
        <fullName evidence="3">Immunity protein Imm1</fullName>
    </recommendedName>
</protein>
<name>A0ABQ4CQ11_9ACTN</name>
<sequence length="139" mass="15056">MVDDYEPDPTGKSLTRPQMEYDVNEAGQRQLIVVQSPTLDDVVSALDALDRASRTTLTLIDGSGAYLSVGGGDGLYHVYLGAFDHDDRVILQSAGTGELEHDGHRYSAPDVVDRDTARAALSEFHRTGRPDLGLAWRAG</sequence>
<evidence type="ECO:0000313" key="2">
    <source>
        <dbReference type="Proteomes" id="UP000604117"/>
    </source>
</evidence>
<evidence type="ECO:0000313" key="1">
    <source>
        <dbReference type="EMBL" id="GIF73347.1"/>
    </source>
</evidence>
<keyword evidence="2" id="KW-1185">Reference proteome</keyword>
<dbReference type="InterPro" id="IPR025680">
    <property type="entry name" value="DddI"/>
</dbReference>
<organism evidence="1 2">
    <name type="scientific">Asanoa siamensis</name>
    <dbReference type="NCBI Taxonomy" id="926357"/>
    <lineage>
        <taxon>Bacteria</taxon>
        <taxon>Bacillati</taxon>
        <taxon>Actinomycetota</taxon>
        <taxon>Actinomycetes</taxon>
        <taxon>Micromonosporales</taxon>
        <taxon>Micromonosporaceae</taxon>
        <taxon>Asanoa</taxon>
    </lineage>
</organism>
<gene>
    <name evidence="1" type="ORF">Asi02nite_28650</name>
</gene>
<dbReference type="EMBL" id="BONE01000020">
    <property type="protein sequence ID" value="GIF73347.1"/>
    <property type="molecule type" value="Genomic_DNA"/>
</dbReference>
<evidence type="ECO:0008006" key="3">
    <source>
        <dbReference type="Google" id="ProtNLM"/>
    </source>
</evidence>
<accession>A0ABQ4CQ11</accession>
<dbReference type="Pfam" id="PF14430">
    <property type="entry name" value="Imm1"/>
    <property type="match status" value="1"/>
</dbReference>
<comment type="caution">
    <text evidence="1">The sequence shown here is derived from an EMBL/GenBank/DDBJ whole genome shotgun (WGS) entry which is preliminary data.</text>
</comment>
<proteinExistence type="predicted"/>
<dbReference type="Proteomes" id="UP000604117">
    <property type="component" value="Unassembled WGS sequence"/>
</dbReference>
<reference evidence="1 2" key="1">
    <citation type="submission" date="2021-01" db="EMBL/GenBank/DDBJ databases">
        <title>Whole genome shotgun sequence of Asanoa siamensis NBRC 107932.</title>
        <authorList>
            <person name="Komaki H."/>
            <person name="Tamura T."/>
        </authorList>
    </citation>
    <scope>NUCLEOTIDE SEQUENCE [LARGE SCALE GENOMIC DNA]</scope>
    <source>
        <strain evidence="1 2">NBRC 107932</strain>
    </source>
</reference>